<dbReference type="InterPro" id="IPR036425">
    <property type="entry name" value="MoaB/Mog-like_dom_sf"/>
</dbReference>
<evidence type="ECO:0000256" key="2">
    <source>
        <dbReference type="SAM" id="MobiDB-lite"/>
    </source>
</evidence>
<dbReference type="GO" id="GO:0005829">
    <property type="term" value="C:cytosol"/>
    <property type="evidence" value="ECO:0007669"/>
    <property type="project" value="TreeGrafter"/>
</dbReference>
<organism evidence="5 6">
    <name type="scientific">Pseudoatta argentina</name>
    <dbReference type="NCBI Taxonomy" id="621737"/>
    <lineage>
        <taxon>Eukaryota</taxon>
        <taxon>Metazoa</taxon>
        <taxon>Ecdysozoa</taxon>
        <taxon>Arthropoda</taxon>
        <taxon>Hexapoda</taxon>
        <taxon>Insecta</taxon>
        <taxon>Pterygota</taxon>
        <taxon>Neoptera</taxon>
        <taxon>Endopterygota</taxon>
        <taxon>Hymenoptera</taxon>
        <taxon>Apocrita</taxon>
        <taxon>Aculeata</taxon>
        <taxon>Formicoidea</taxon>
        <taxon>Formicidae</taxon>
        <taxon>Myrmicinae</taxon>
        <taxon>Pseudoatta</taxon>
    </lineage>
</organism>
<comment type="catalytic activity">
    <reaction evidence="1">
        <text>molybdopterin + ATP + H(+) = adenylyl-molybdopterin + diphosphate</text>
        <dbReference type="Rhea" id="RHEA:31331"/>
        <dbReference type="ChEBI" id="CHEBI:15378"/>
        <dbReference type="ChEBI" id="CHEBI:30616"/>
        <dbReference type="ChEBI" id="CHEBI:33019"/>
        <dbReference type="ChEBI" id="CHEBI:58698"/>
        <dbReference type="ChEBI" id="CHEBI:62727"/>
    </reaction>
</comment>
<accession>A0A836FPV0</accession>
<gene>
    <name evidence="5" type="primary">Gphn_0</name>
    <name evidence="5" type="ORF">G6Z78_0010365</name>
</gene>
<protein>
    <submittedName>
        <fullName evidence="5">GEPH protein</fullName>
    </submittedName>
</protein>
<dbReference type="Pfam" id="PF03453">
    <property type="entry name" value="MoeA_N"/>
    <property type="match status" value="1"/>
</dbReference>
<evidence type="ECO:0000313" key="5">
    <source>
        <dbReference type="EMBL" id="KAG5322848.1"/>
    </source>
</evidence>
<evidence type="ECO:0000313" key="6">
    <source>
        <dbReference type="Proteomes" id="UP000668214"/>
    </source>
</evidence>
<keyword evidence="3" id="KW-1133">Transmembrane helix</keyword>
<dbReference type="Gene3D" id="2.170.190.11">
    <property type="entry name" value="Molybdopterin biosynthesis moea protein, domain 3"/>
    <property type="match status" value="1"/>
</dbReference>
<dbReference type="Gene3D" id="3.40.980.10">
    <property type="entry name" value="MoaB/Mog-like domain"/>
    <property type="match status" value="2"/>
</dbReference>
<keyword evidence="1" id="KW-0479">Metal-binding</keyword>
<dbReference type="SUPFAM" id="SSF53218">
    <property type="entry name" value="Molybdenum cofactor biosynthesis proteins"/>
    <property type="match status" value="1"/>
</dbReference>
<dbReference type="PANTHER" id="PTHR10192:SF5">
    <property type="entry name" value="GEPHYRIN"/>
    <property type="match status" value="1"/>
</dbReference>
<feature type="transmembrane region" description="Helical" evidence="3">
    <location>
        <begin position="239"/>
        <end position="259"/>
    </location>
</feature>
<dbReference type="Proteomes" id="UP000668214">
    <property type="component" value="Unassembled WGS sequence"/>
</dbReference>
<name>A0A836FPV0_9HYME</name>
<evidence type="ECO:0000256" key="3">
    <source>
        <dbReference type="SAM" id="Phobius"/>
    </source>
</evidence>
<dbReference type="InterPro" id="IPR036135">
    <property type="entry name" value="MoeA_linker/N_sf"/>
</dbReference>
<dbReference type="Gene3D" id="3.90.105.10">
    <property type="entry name" value="Molybdopterin biosynthesis moea protein, domain 2"/>
    <property type="match status" value="1"/>
</dbReference>
<dbReference type="InterPro" id="IPR005110">
    <property type="entry name" value="MoeA_linker/N"/>
</dbReference>
<comment type="caution">
    <text evidence="5">The sequence shown here is derived from an EMBL/GenBank/DDBJ whole genome shotgun (WGS) entry which is preliminary data.</text>
</comment>
<comment type="similarity">
    <text evidence="1">Belongs to the MoeA family.</text>
</comment>
<keyword evidence="1" id="KW-0460">Magnesium</keyword>
<dbReference type="UniPathway" id="UPA00344"/>
<feature type="non-terminal residue" evidence="5">
    <location>
        <position position="1"/>
    </location>
</feature>
<dbReference type="GO" id="GO:0006777">
    <property type="term" value="P:Mo-molybdopterin cofactor biosynthetic process"/>
    <property type="evidence" value="ECO:0007669"/>
    <property type="project" value="UniProtKB-UniRule"/>
</dbReference>
<dbReference type="GO" id="GO:0061598">
    <property type="term" value="F:molybdopterin adenylyltransferase activity"/>
    <property type="evidence" value="ECO:0007669"/>
    <property type="project" value="UniProtKB-UniRule"/>
</dbReference>
<dbReference type="GO" id="GO:0046872">
    <property type="term" value="F:metal ion binding"/>
    <property type="evidence" value="ECO:0007669"/>
    <property type="project" value="UniProtKB-UniRule"/>
</dbReference>
<dbReference type="PANTHER" id="PTHR10192">
    <property type="entry name" value="MOLYBDOPTERIN BIOSYNTHESIS PROTEIN"/>
    <property type="match status" value="1"/>
</dbReference>
<comment type="catalytic activity">
    <reaction evidence="1">
        <text>adenylyl-molybdopterin + molybdate = Mo-molybdopterin + AMP + H(+)</text>
        <dbReference type="Rhea" id="RHEA:35047"/>
        <dbReference type="ChEBI" id="CHEBI:15378"/>
        <dbReference type="ChEBI" id="CHEBI:36264"/>
        <dbReference type="ChEBI" id="CHEBI:62727"/>
        <dbReference type="ChEBI" id="CHEBI:71302"/>
        <dbReference type="ChEBI" id="CHEBI:456215"/>
    </reaction>
</comment>
<comment type="cofactor">
    <cofactor evidence="1">
        <name>Mg(2+)</name>
        <dbReference type="ChEBI" id="CHEBI:18420"/>
    </cofactor>
</comment>
<proteinExistence type="inferred from homology"/>
<feature type="non-terminal residue" evidence="5">
    <location>
        <position position="364"/>
    </location>
</feature>
<evidence type="ECO:0000259" key="4">
    <source>
        <dbReference type="Pfam" id="PF03453"/>
    </source>
</evidence>
<feature type="domain" description="MoeA N-terminal and linker" evidence="4">
    <location>
        <begin position="37"/>
        <end position="141"/>
    </location>
</feature>
<keyword evidence="1" id="KW-0808">Transferase</keyword>
<keyword evidence="1" id="KW-0500">Molybdenum</keyword>
<comment type="function">
    <text evidence="1">Catalyzes two steps in the biosynthesis of the molybdenum cofactor. In the first step, molybdopterin is adenylated. Subsequently, molybdate is inserted into adenylated molybdopterin and AMP is released.</text>
</comment>
<keyword evidence="3" id="KW-0812">Transmembrane</keyword>
<dbReference type="GO" id="GO:0005524">
    <property type="term" value="F:ATP binding"/>
    <property type="evidence" value="ECO:0007669"/>
    <property type="project" value="UniProtKB-UniRule"/>
</dbReference>
<dbReference type="SUPFAM" id="SSF63882">
    <property type="entry name" value="MoeA N-terminal region -like"/>
    <property type="match status" value="1"/>
</dbReference>
<keyword evidence="1" id="KW-0501">Molybdenum cofactor biosynthesis</keyword>
<comment type="pathway">
    <text evidence="1">Cofactor biosynthesis; molybdopterin biosynthesis.</text>
</comment>
<keyword evidence="6" id="KW-1185">Reference proteome</keyword>
<reference evidence="5" key="1">
    <citation type="submission" date="2020-02" db="EMBL/GenBank/DDBJ databases">
        <title>Relaxed selection underlies rapid genomic changes in the transitions from sociality to social parasitism in ants.</title>
        <authorList>
            <person name="Bi X."/>
        </authorList>
    </citation>
    <scope>NUCLEOTIDE SEQUENCE</scope>
    <source>
        <strain evidence="5">BGI-DK2014c</strain>
        <tissue evidence="5">Whole body</tissue>
    </source>
</reference>
<dbReference type="EMBL" id="JAANIA010000898">
    <property type="protein sequence ID" value="KAG5322848.1"/>
    <property type="molecule type" value="Genomic_DNA"/>
</dbReference>
<evidence type="ECO:0000256" key="1">
    <source>
        <dbReference type="RuleBase" id="RU365090"/>
    </source>
</evidence>
<keyword evidence="3" id="KW-0472">Membrane</keyword>
<dbReference type="AlphaFoldDB" id="A0A836FPV0"/>
<sequence length="364" mass="41008">MEILNFMADEYEITTSENNEKFSSSDSDSETSHLTKSEKEMFAEISVVPGTCVRVRSGDPIPNGATAVVTLANTKVLEECSDNDDDYFNINDKEYEIEVLVAPQKNENIRNADCEIENGQTVLQIYSRIGSVELGILKLCGTNSVPVIQIPSVGLLSIGDKLEQPGYTSTLKHIYDCNSITLISLLKENGYDPVDLGISTYQLKAIIKNIKYALDKVNLLVIMGHANDNDLLKPILREYFNAVIHFGISFLFILIRYMLQCDTSFCSSTGFFALGRVEMKPGKSTTFATCIFNHKMKFFLCMSANPVTIPIVAHIFLLPFLNGMHFDIMAYEPKPNIPTCVRHLFLHSTYGKRHIDTSYHYRYR</sequence>
<dbReference type="GO" id="GO:0061599">
    <property type="term" value="F:molybdopterin molybdotransferase activity"/>
    <property type="evidence" value="ECO:0007669"/>
    <property type="project" value="UniProtKB-UniRule"/>
</dbReference>
<feature type="region of interest" description="Disordered" evidence="2">
    <location>
        <begin position="17"/>
        <end position="36"/>
    </location>
</feature>
<dbReference type="InterPro" id="IPR038987">
    <property type="entry name" value="MoeA-like"/>
</dbReference>